<evidence type="ECO:0000256" key="1">
    <source>
        <dbReference type="SAM" id="MobiDB-lite"/>
    </source>
</evidence>
<sequence>MTDGPHAAALSQARRRLNELLDGLVDVDDSTGLVTHCRDLVASLDDIIGYLSSGSPEDEEPFEKAYVSAAGDDENAELEDVLSELHREAHEAIVFLENVDLTAGGTISFLREDDPGRIRLLASQRSLRDSLSEKQSSLVTTIEDNESQLKQLDRDIATASAEAEQLGEATGNGDIRANKTPYSPEVEINNDLSLEKAITRSTTASLLIAALDASPLKVIEEGADYIVYEYTLEGSRRTLRVQDVGSNGLSFILDPTDAKAHAYLMEHLQGCKSRIQIAAVLQEALSLP</sequence>
<organism evidence="2 3">
    <name type="scientific">Babesia ovata</name>
    <dbReference type="NCBI Taxonomy" id="189622"/>
    <lineage>
        <taxon>Eukaryota</taxon>
        <taxon>Sar</taxon>
        <taxon>Alveolata</taxon>
        <taxon>Apicomplexa</taxon>
        <taxon>Aconoidasida</taxon>
        <taxon>Piroplasmida</taxon>
        <taxon>Babesiidae</taxon>
        <taxon>Babesia</taxon>
    </lineage>
</organism>
<gene>
    <name evidence="2" type="ORF">BOVATA_025680</name>
</gene>
<keyword evidence="2" id="KW-0456">Lyase</keyword>
<dbReference type="RefSeq" id="XP_028867318.1">
    <property type="nucleotide sequence ID" value="XM_029011485.1"/>
</dbReference>
<comment type="caution">
    <text evidence="2">The sequence shown here is derived from an EMBL/GenBank/DDBJ whole genome shotgun (WGS) entry which is preliminary data.</text>
</comment>
<dbReference type="Proteomes" id="UP000236319">
    <property type="component" value="Unassembled WGS sequence"/>
</dbReference>
<keyword evidence="3" id="KW-1185">Reference proteome</keyword>
<reference evidence="2 3" key="1">
    <citation type="journal article" date="2017" name="BMC Genomics">
        <title>Whole-genome assembly of Babesia ovata and comparative genomics between closely related pathogens.</title>
        <authorList>
            <person name="Yamagishi J."/>
            <person name="Asada M."/>
            <person name="Hakimi H."/>
            <person name="Tanaka T.Q."/>
            <person name="Sugimoto C."/>
            <person name="Kawazu S."/>
        </authorList>
    </citation>
    <scope>NUCLEOTIDE SEQUENCE [LARGE SCALE GENOMIC DNA]</scope>
    <source>
        <strain evidence="2 3">Miyake</strain>
    </source>
</reference>
<protein>
    <submittedName>
        <fullName evidence="2">Cystathionine gamma-lyase, putative</fullName>
    </submittedName>
</protein>
<evidence type="ECO:0000313" key="2">
    <source>
        <dbReference type="EMBL" id="GBE61075.1"/>
    </source>
</evidence>
<name>A0A2H6KDK8_9APIC</name>
<dbReference type="EMBL" id="BDSA01000002">
    <property type="protein sequence ID" value="GBE61075.1"/>
    <property type="molecule type" value="Genomic_DNA"/>
</dbReference>
<dbReference type="OrthoDB" id="366387at2759"/>
<accession>A0A2H6KDK8</accession>
<feature type="region of interest" description="Disordered" evidence="1">
    <location>
        <begin position="162"/>
        <end position="181"/>
    </location>
</feature>
<proteinExistence type="predicted"/>
<dbReference type="GeneID" id="39874845"/>
<dbReference type="VEuPathDB" id="PiroplasmaDB:BOVATA_025680"/>
<evidence type="ECO:0000313" key="3">
    <source>
        <dbReference type="Proteomes" id="UP000236319"/>
    </source>
</evidence>
<dbReference type="GO" id="GO:0016829">
    <property type="term" value="F:lyase activity"/>
    <property type="evidence" value="ECO:0007669"/>
    <property type="project" value="UniProtKB-KW"/>
</dbReference>
<dbReference type="AlphaFoldDB" id="A0A2H6KDK8"/>